<dbReference type="InterPro" id="IPR001965">
    <property type="entry name" value="Znf_PHD"/>
</dbReference>
<dbReference type="GO" id="GO:0032259">
    <property type="term" value="P:methylation"/>
    <property type="evidence" value="ECO:0007669"/>
    <property type="project" value="UniProtKB-KW"/>
</dbReference>
<keyword evidence="9" id="KW-1185">Reference proteome</keyword>
<keyword evidence="8" id="KW-0808">Transferase</keyword>
<keyword evidence="8" id="KW-0489">Methyltransferase</keyword>
<keyword evidence="6" id="KW-0472">Membrane</keyword>
<evidence type="ECO:0000313" key="9">
    <source>
        <dbReference type="Proteomes" id="UP000623129"/>
    </source>
</evidence>
<sequence length="549" mass="62096">MLTTCSAIATTYVGNCQMLLLLIIIWHGWLRKKMTLILPHKVEEGEVDEINSSASESERDEPMICNAMQRCSLSCMAERHENTNYEVPKNPDEIMHYSDKGYKADVLTGTNGETERHSQVGNHAEGSKTGDHWKSWKHILERVLPLPDGNGIENSTDSVGVQGCILEALSLPRAHNTSQVGVRENVMKCQNALVSILNSDKFALLCDLLHNNFRDEKSAEMNYFDFGEIDAKMKNGVYEKAPQLFSTDITKLWKNFENVGQEMVRLAANLSSISRANIENKVGIHVSDSDESFDPYQTRFCNHCRYEITNNWGLVSCKGCDISYHTSCINPLIHASTESWYCSVCIGKKPDMPITNSIDNTESEKEGNSETVQPCITSVYRLCKICGTRADGEREFLVCSHPECPYKYYHTACLKKSRVRIRMQENSTCWFCPSCLCRVCRRNKDDPLLVLCDGCDGAYHIYCMDPPCDSVPTGKWYCGKCSTKRRRKRGKRENKMPGLGSRRFNKNGVVPNSQVKEGIKIEYKKEEQPSMDLLMTAIDTVSAQDKLPN</sequence>
<keyword evidence="6" id="KW-0812">Transmembrane</keyword>
<accession>A0A833QZ51</accession>
<dbReference type="Proteomes" id="UP000623129">
    <property type="component" value="Unassembled WGS sequence"/>
</dbReference>
<dbReference type="OrthoDB" id="630301at2759"/>
<protein>
    <submittedName>
        <fullName evidence="8">Histone-lysine N-methyltransferase 2D</fullName>
    </submittedName>
</protein>
<dbReference type="GO" id="GO:0008270">
    <property type="term" value="F:zinc ion binding"/>
    <property type="evidence" value="ECO:0007669"/>
    <property type="project" value="UniProtKB-KW"/>
</dbReference>
<dbReference type="Pfam" id="PF00628">
    <property type="entry name" value="PHD"/>
    <property type="match status" value="1"/>
</dbReference>
<keyword evidence="1" id="KW-0479">Metal-binding</keyword>
<dbReference type="SUPFAM" id="SSF57903">
    <property type="entry name" value="FYVE/PHD zinc finger"/>
    <property type="match status" value="3"/>
</dbReference>
<evidence type="ECO:0000256" key="1">
    <source>
        <dbReference type="ARBA" id="ARBA00022723"/>
    </source>
</evidence>
<dbReference type="PANTHER" id="PTHR47162">
    <property type="entry name" value="OS02G0192300 PROTEIN"/>
    <property type="match status" value="1"/>
</dbReference>
<dbReference type="EMBL" id="SWLB01000014">
    <property type="protein sequence ID" value="KAF3329342.1"/>
    <property type="molecule type" value="Genomic_DNA"/>
</dbReference>
<feature type="transmembrane region" description="Helical" evidence="6">
    <location>
        <begin position="12"/>
        <end position="30"/>
    </location>
</feature>
<evidence type="ECO:0000256" key="4">
    <source>
        <dbReference type="PROSITE-ProRule" id="PRU00146"/>
    </source>
</evidence>
<keyword evidence="3" id="KW-0862">Zinc</keyword>
<gene>
    <name evidence="8" type="ORF">FCM35_KLT04673</name>
</gene>
<dbReference type="InterPro" id="IPR013083">
    <property type="entry name" value="Znf_RING/FYVE/PHD"/>
</dbReference>
<feature type="domain" description="PHD-type" evidence="7">
    <location>
        <begin position="298"/>
        <end position="348"/>
    </location>
</feature>
<evidence type="ECO:0000256" key="5">
    <source>
        <dbReference type="SAM" id="MobiDB-lite"/>
    </source>
</evidence>
<proteinExistence type="predicted"/>
<dbReference type="PROSITE" id="PS50016">
    <property type="entry name" value="ZF_PHD_2"/>
    <property type="match status" value="3"/>
</dbReference>
<dbReference type="AlphaFoldDB" id="A0A833QZ51"/>
<keyword evidence="2 4" id="KW-0863">Zinc-finger</keyword>
<keyword evidence="6" id="KW-1133">Transmembrane helix</keyword>
<feature type="domain" description="PHD-type" evidence="7">
    <location>
        <begin position="380"/>
        <end position="438"/>
    </location>
</feature>
<dbReference type="SMART" id="SM00249">
    <property type="entry name" value="PHD"/>
    <property type="match status" value="3"/>
</dbReference>
<dbReference type="InterPro" id="IPR011011">
    <property type="entry name" value="Znf_FYVE_PHD"/>
</dbReference>
<dbReference type="Gene3D" id="3.30.40.10">
    <property type="entry name" value="Zinc/RING finger domain, C3HC4 (zinc finger)"/>
    <property type="match status" value="3"/>
</dbReference>
<name>A0A833QZ51_9POAL</name>
<evidence type="ECO:0000259" key="7">
    <source>
        <dbReference type="PROSITE" id="PS50016"/>
    </source>
</evidence>
<dbReference type="GO" id="GO:0008168">
    <property type="term" value="F:methyltransferase activity"/>
    <property type="evidence" value="ECO:0007669"/>
    <property type="project" value="UniProtKB-KW"/>
</dbReference>
<dbReference type="PANTHER" id="PTHR47162:SF9">
    <property type="entry name" value="PHD FINGER PROTEIN EHD3-LIKE"/>
    <property type="match status" value="1"/>
</dbReference>
<evidence type="ECO:0000256" key="2">
    <source>
        <dbReference type="ARBA" id="ARBA00022771"/>
    </source>
</evidence>
<feature type="domain" description="PHD-type" evidence="7">
    <location>
        <begin position="434"/>
        <end position="484"/>
    </location>
</feature>
<evidence type="ECO:0000313" key="8">
    <source>
        <dbReference type="EMBL" id="KAF3329342.1"/>
    </source>
</evidence>
<organism evidence="8 9">
    <name type="scientific">Carex littledalei</name>
    <dbReference type="NCBI Taxonomy" id="544730"/>
    <lineage>
        <taxon>Eukaryota</taxon>
        <taxon>Viridiplantae</taxon>
        <taxon>Streptophyta</taxon>
        <taxon>Embryophyta</taxon>
        <taxon>Tracheophyta</taxon>
        <taxon>Spermatophyta</taxon>
        <taxon>Magnoliopsida</taxon>
        <taxon>Liliopsida</taxon>
        <taxon>Poales</taxon>
        <taxon>Cyperaceae</taxon>
        <taxon>Cyperoideae</taxon>
        <taxon>Cariceae</taxon>
        <taxon>Carex</taxon>
        <taxon>Carex subgen. Euthyceras</taxon>
    </lineage>
</organism>
<evidence type="ECO:0000256" key="6">
    <source>
        <dbReference type="SAM" id="Phobius"/>
    </source>
</evidence>
<dbReference type="InterPro" id="IPR019787">
    <property type="entry name" value="Znf_PHD-finger"/>
</dbReference>
<feature type="region of interest" description="Disordered" evidence="5">
    <location>
        <begin position="488"/>
        <end position="509"/>
    </location>
</feature>
<evidence type="ECO:0000256" key="3">
    <source>
        <dbReference type="ARBA" id="ARBA00022833"/>
    </source>
</evidence>
<comment type="caution">
    <text evidence="8">The sequence shown here is derived from an EMBL/GenBank/DDBJ whole genome shotgun (WGS) entry which is preliminary data.</text>
</comment>
<reference evidence="8" key="1">
    <citation type="submission" date="2020-01" db="EMBL/GenBank/DDBJ databases">
        <title>Genome sequence of Kobresia littledalei, the first chromosome-level genome in the family Cyperaceae.</title>
        <authorList>
            <person name="Qu G."/>
        </authorList>
    </citation>
    <scope>NUCLEOTIDE SEQUENCE</scope>
    <source>
        <strain evidence="8">C.B.Clarke</strain>
        <tissue evidence="8">Leaf</tissue>
    </source>
</reference>